<dbReference type="EMBL" id="JACHLZ010000001">
    <property type="protein sequence ID" value="MBB5832635.1"/>
    <property type="molecule type" value="Genomic_DNA"/>
</dbReference>
<dbReference type="Gene3D" id="1.10.3630.10">
    <property type="entry name" value="yeast vps74-n-term truncation variant domain like"/>
    <property type="match status" value="1"/>
</dbReference>
<keyword evidence="2" id="KW-0333">Golgi apparatus</keyword>
<name>A0A841AH28_9MICO</name>
<keyword evidence="4" id="KW-0472">Membrane</keyword>
<evidence type="ECO:0000313" key="6">
    <source>
        <dbReference type="Proteomes" id="UP000588158"/>
    </source>
</evidence>
<organism evidence="5 6">
    <name type="scientific">Brachybacterium aquaticum</name>
    <dbReference type="NCBI Taxonomy" id="1432564"/>
    <lineage>
        <taxon>Bacteria</taxon>
        <taxon>Bacillati</taxon>
        <taxon>Actinomycetota</taxon>
        <taxon>Actinomycetes</taxon>
        <taxon>Micrococcales</taxon>
        <taxon>Dermabacteraceae</taxon>
        <taxon>Brachybacterium</taxon>
    </lineage>
</organism>
<dbReference type="InterPro" id="IPR008628">
    <property type="entry name" value="GPP34-like"/>
</dbReference>
<evidence type="ECO:0000313" key="5">
    <source>
        <dbReference type="EMBL" id="MBB5832635.1"/>
    </source>
</evidence>
<keyword evidence="3" id="KW-0446">Lipid-binding</keyword>
<evidence type="ECO:0000256" key="4">
    <source>
        <dbReference type="ARBA" id="ARBA00023136"/>
    </source>
</evidence>
<evidence type="ECO:0008006" key="7">
    <source>
        <dbReference type="Google" id="ProtNLM"/>
    </source>
</evidence>
<evidence type="ECO:0000256" key="1">
    <source>
        <dbReference type="ARBA" id="ARBA00004255"/>
    </source>
</evidence>
<gene>
    <name evidence="5" type="ORF">HNR70_002448</name>
</gene>
<dbReference type="RefSeq" id="WP_184325926.1">
    <property type="nucleotide sequence ID" value="NZ_JACHLZ010000001.1"/>
</dbReference>
<dbReference type="Proteomes" id="UP000588158">
    <property type="component" value="Unassembled WGS sequence"/>
</dbReference>
<comment type="subcellular location">
    <subcellularLocation>
        <location evidence="1">Golgi apparatus membrane</location>
        <topology evidence="1">Peripheral membrane protein</topology>
        <orientation evidence="1">Cytoplasmic side</orientation>
    </subcellularLocation>
</comment>
<evidence type="ECO:0000256" key="3">
    <source>
        <dbReference type="ARBA" id="ARBA00023121"/>
    </source>
</evidence>
<sequence length="218" mass="23846">MTTHTIPGELFLLLTTDAGKQDSTAYRQQALAAAAIAELALRERIALTDERRPKVQVLSTQPTDLPVLDQALGALTELNGKNLQHVIGHRTMNLTEVIGQSLAAAGVVQRKDGWFTTSWPTHDDTAERALRARLAAALQDPRRASLQDGILLETLRAMRIAHRILKDDLPGLPRRELDQRIEALRIDHPAAAAVRRIMDDMTAVLAATTTTTTIMAAS</sequence>
<dbReference type="GO" id="GO:0012505">
    <property type="term" value="C:endomembrane system"/>
    <property type="evidence" value="ECO:0007669"/>
    <property type="project" value="UniProtKB-ARBA"/>
</dbReference>
<dbReference type="GO" id="GO:0070273">
    <property type="term" value="F:phosphatidylinositol-4-phosphate binding"/>
    <property type="evidence" value="ECO:0007669"/>
    <property type="project" value="InterPro"/>
</dbReference>
<comment type="caution">
    <text evidence="5">The sequence shown here is derived from an EMBL/GenBank/DDBJ whole genome shotgun (WGS) entry which is preliminary data.</text>
</comment>
<accession>A0A841AH28</accession>
<dbReference type="Pfam" id="PF05719">
    <property type="entry name" value="GPP34"/>
    <property type="match status" value="1"/>
</dbReference>
<keyword evidence="6" id="KW-1185">Reference proteome</keyword>
<protein>
    <recommendedName>
        <fullName evidence="7">GPP34 family phosphoprotein</fullName>
    </recommendedName>
</protein>
<proteinExistence type="predicted"/>
<dbReference type="AlphaFoldDB" id="A0A841AH28"/>
<reference evidence="5 6" key="1">
    <citation type="submission" date="2020-08" db="EMBL/GenBank/DDBJ databases">
        <title>Sequencing the genomes of 1000 actinobacteria strains.</title>
        <authorList>
            <person name="Klenk H.-P."/>
        </authorList>
    </citation>
    <scope>NUCLEOTIDE SEQUENCE [LARGE SCALE GENOMIC DNA]</scope>
    <source>
        <strain evidence="5 6">DSM 28796</strain>
    </source>
</reference>
<dbReference type="GO" id="GO:0005737">
    <property type="term" value="C:cytoplasm"/>
    <property type="evidence" value="ECO:0007669"/>
    <property type="project" value="UniProtKB-ARBA"/>
</dbReference>
<dbReference type="InterPro" id="IPR038261">
    <property type="entry name" value="GPP34-like_sf"/>
</dbReference>
<evidence type="ECO:0000256" key="2">
    <source>
        <dbReference type="ARBA" id="ARBA00023034"/>
    </source>
</evidence>